<evidence type="ECO:0000313" key="1">
    <source>
        <dbReference type="EMBL" id="MCK8140364.1"/>
    </source>
</evidence>
<reference evidence="1" key="1">
    <citation type="submission" date="2022-04" db="EMBL/GenBank/DDBJ databases">
        <title>Flavobacterium pygoscelis sp. nov. isolated from Chinstrap chick (Pygoscelis antarcticus).</title>
        <authorList>
            <person name="Irgang R."/>
            <person name="Poblete-Morales M."/>
            <person name="Avendano-Herrera R."/>
        </authorList>
    </citation>
    <scope>NUCLEOTIDE SEQUENCE</scope>
    <source>
        <strain evidence="1">I-SCBP12n</strain>
    </source>
</reference>
<dbReference type="Proteomes" id="UP001139260">
    <property type="component" value="Unassembled WGS sequence"/>
</dbReference>
<evidence type="ECO:0000313" key="2">
    <source>
        <dbReference type="Proteomes" id="UP001139260"/>
    </source>
</evidence>
<dbReference type="SUPFAM" id="SSF53137">
    <property type="entry name" value="Translational machinery components"/>
    <property type="match status" value="1"/>
</dbReference>
<protein>
    <submittedName>
        <fullName evidence="1">Uncharacterized protein</fullName>
    </submittedName>
</protein>
<organism evidence="1 2">
    <name type="scientific">Flavobacterium pygoscelis</name>
    <dbReference type="NCBI Taxonomy" id="2893176"/>
    <lineage>
        <taxon>Bacteria</taxon>
        <taxon>Pseudomonadati</taxon>
        <taxon>Bacteroidota</taxon>
        <taxon>Flavobacteriia</taxon>
        <taxon>Flavobacteriales</taxon>
        <taxon>Flavobacteriaceae</taxon>
        <taxon>Flavobacterium</taxon>
    </lineage>
</organism>
<gene>
    <name evidence="1" type="ORF">MW871_00515</name>
</gene>
<dbReference type="RefSeq" id="WP_188049154.1">
    <property type="nucleotide sequence ID" value="NZ_JALNUB010000001.1"/>
</dbReference>
<comment type="caution">
    <text evidence="1">The sequence shown here is derived from an EMBL/GenBank/DDBJ whole genome shotgun (WGS) entry which is preliminary data.</text>
</comment>
<name>A0A9X2BJE6_9FLAO</name>
<dbReference type="InterPro" id="IPR042226">
    <property type="entry name" value="eFR1_2_sf"/>
</dbReference>
<dbReference type="Gene3D" id="3.30.420.60">
    <property type="entry name" value="eRF1 domain 2"/>
    <property type="match status" value="1"/>
</dbReference>
<accession>A0A9X2BJE6</accession>
<proteinExistence type="predicted"/>
<keyword evidence="2" id="KW-1185">Reference proteome</keyword>
<dbReference type="EMBL" id="JALNUB010000001">
    <property type="protein sequence ID" value="MCK8140364.1"/>
    <property type="molecule type" value="Genomic_DNA"/>
</dbReference>
<dbReference type="AlphaFoldDB" id="A0A9X2BJE6"/>
<sequence>MKKQAGIWIDSTKAIIVILEEGIEKTTTLQSDLENRVYHDKEGDKGSFFGNQHMDSQNTFDERIKHQTNAYLKEVSATIKDCDEIYIFGPAETKTKLEKKIQEEKSIFNGKLKAVEAAENMTLKQIIAKVKHFYTP</sequence>